<evidence type="ECO:0000313" key="3">
    <source>
        <dbReference type="Proteomes" id="UP000254400"/>
    </source>
</evidence>
<evidence type="ECO:0008006" key="4">
    <source>
        <dbReference type="Google" id="ProtNLM"/>
    </source>
</evidence>
<dbReference type="Gene3D" id="1.10.287.850">
    <property type="entry name" value="HP0062-like domain"/>
    <property type="match status" value="1"/>
</dbReference>
<proteinExistence type="predicted"/>
<sequence length="361" mass="38176">MAKIMVPPEKLEAVSRQFAQARELGAQICGQLSQQIQMLENSWAGTTQQRFYQDFHKARGQMDAFTQTVGSVSTELRSIAVKFKETDTQADTGVNQGNQSGQIKSNEGASSEKRGNDPADIAINSLSEANKWRGQLGFAGTAIYSGLASTLVLTKTVEFKKSLKNPTRAVIHNAAWVKGKGNNAFMRNLGKSINRQFAKPGIVMKGLKGFDRLAGKLQMGKLGLGFNKANSFPQWTRNVIAGVEKGRYGIATRQIPGMIAKKLYPINATMNIVGEGISLAGKWKSGKLTGTDVAVSASNVAIKTAATYGGAVVLGSVGGAIGGPVGAAVGAYVGGTVGSWAGGKVAKFAEKGIRWASKLFK</sequence>
<gene>
    <name evidence="2" type="primary">yfjB_2</name>
    <name evidence="2" type="ORF">NCTC10343_04063</name>
</gene>
<evidence type="ECO:0000313" key="2">
    <source>
        <dbReference type="EMBL" id="SUA71176.1"/>
    </source>
</evidence>
<dbReference type="NCBIfam" id="TIGR03930">
    <property type="entry name" value="WXG100_ESAT6"/>
    <property type="match status" value="1"/>
</dbReference>
<dbReference type="Pfam" id="PF06013">
    <property type="entry name" value="WXG100"/>
    <property type="match status" value="1"/>
</dbReference>
<evidence type="ECO:0000256" key="1">
    <source>
        <dbReference type="SAM" id="MobiDB-lite"/>
    </source>
</evidence>
<accession>A0A378Y1P0</accession>
<dbReference type="AlphaFoldDB" id="A0A378Y1P0"/>
<protein>
    <recommendedName>
        <fullName evidence="4">WXG100 family type VII secretion target</fullName>
    </recommendedName>
</protein>
<dbReference type="Proteomes" id="UP000254400">
    <property type="component" value="Unassembled WGS sequence"/>
</dbReference>
<organism evidence="2 3">
    <name type="scientific">Paenibacillus polymyxa</name>
    <name type="common">Bacillus polymyxa</name>
    <dbReference type="NCBI Taxonomy" id="1406"/>
    <lineage>
        <taxon>Bacteria</taxon>
        <taxon>Bacillati</taxon>
        <taxon>Bacillota</taxon>
        <taxon>Bacilli</taxon>
        <taxon>Bacillales</taxon>
        <taxon>Paenibacillaceae</taxon>
        <taxon>Paenibacillus</taxon>
    </lineage>
</organism>
<feature type="compositionally biased region" description="Polar residues" evidence="1">
    <location>
        <begin position="89"/>
        <end position="109"/>
    </location>
</feature>
<name>A0A378Y1P0_PAEPO</name>
<reference evidence="2 3" key="1">
    <citation type="submission" date="2018-06" db="EMBL/GenBank/DDBJ databases">
        <authorList>
            <consortium name="Pathogen Informatics"/>
            <person name="Doyle S."/>
        </authorList>
    </citation>
    <scope>NUCLEOTIDE SEQUENCE [LARGE SCALE GENOMIC DNA]</scope>
    <source>
        <strain evidence="2 3">NCTC10343</strain>
    </source>
</reference>
<dbReference type="GeneID" id="93347388"/>
<dbReference type="InterPro" id="IPR010310">
    <property type="entry name" value="T7SS_ESAT-6-like"/>
</dbReference>
<dbReference type="EMBL" id="UGSC01000001">
    <property type="protein sequence ID" value="SUA71176.1"/>
    <property type="molecule type" value="Genomic_DNA"/>
</dbReference>
<dbReference type="RefSeq" id="WP_019688200.1">
    <property type="nucleotide sequence ID" value="NZ_CP036496.1"/>
</dbReference>
<dbReference type="SUPFAM" id="SSF140453">
    <property type="entry name" value="EsxAB dimer-like"/>
    <property type="match status" value="1"/>
</dbReference>
<dbReference type="InterPro" id="IPR036689">
    <property type="entry name" value="ESAT-6-like_sf"/>
</dbReference>
<feature type="region of interest" description="Disordered" evidence="1">
    <location>
        <begin position="87"/>
        <end position="119"/>
    </location>
</feature>